<dbReference type="Gene3D" id="3.30.300.20">
    <property type="match status" value="1"/>
</dbReference>
<proteinExistence type="predicted"/>
<dbReference type="Pfam" id="PF02566">
    <property type="entry name" value="OsmC"/>
    <property type="match status" value="1"/>
</dbReference>
<dbReference type="EMBL" id="CP115965">
    <property type="protein sequence ID" value="WZW97115.1"/>
    <property type="molecule type" value="Genomic_DNA"/>
</dbReference>
<evidence type="ECO:0000313" key="2">
    <source>
        <dbReference type="EMBL" id="WZW97115.1"/>
    </source>
</evidence>
<dbReference type="PANTHER" id="PTHR42830:SF1">
    <property type="entry name" value="OSMOTICALLY INDUCIBLE FAMILY PROTEIN"/>
    <property type="match status" value="1"/>
</dbReference>
<evidence type="ECO:0000313" key="3">
    <source>
        <dbReference type="Proteomes" id="UP001434337"/>
    </source>
</evidence>
<gene>
    <name evidence="2" type="ORF">PCC79_09295</name>
</gene>
<dbReference type="PANTHER" id="PTHR42830">
    <property type="entry name" value="OSMOTICALLY INDUCIBLE FAMILY PROTEIN"/>
    <property type="match status" value="1"/>
</dbReference>
<dbReference type="InterPro" id="IPR003718">
    <property type="entry name" value="OsmC/Ohr_fam"/>
</dbReference>
<dbReference type="InterPro" id="IPR019904">
    <property type="entry name" value="Peroxiredoxin_OsmC"/>
</dbReference>
<dbReference type="InterPro" id="IPR015946">
    <property type="entry name" value="KH_dom-like_a/b"/>
</dbReference>
<feature type="compositionally biased region" description="Polar residues" evidence="1">
    <location>
        <begin position="16"/>
        <end position="26"/>
    </location>
</feature>
<protein>
    <submittedName>
        <fullName evidence="2">OsmC family peroxiredoxin</fullName>
    </submittedName>
</protein>
<dbReference type="RefSeq" id="WP_232547799.1">
    <property type="nucleotide sequence ID" value="NZ_CP115965.1"/>
</dbReference>
<evidence type="ECO:0000256" key="1">
    <source>
        <dbReference type="SAM" id="MobiDB-lite"/>
    </source>
</evidence>
<organism evidence="2 3">
    <name type="scientific">Propioniciclava soli</name>
    <dbReference type="NCBI Taxonomy" id="2775081"/>
    <lineage>
        <taxon>Bacteria</taxon>
        <taxon>Bacillati</taxon>
        <taxon>Actinomycetota</taxon>
        <taxon>Actinomycetes</taxon>
        <taxon>Propionibacteriales</taxon>
        <taxon>Propionibacteriaceae</taxon>
        <taxon>Propioniciclava</taxon>
    </lineage>
</organism>
<dbReference type="SUPFAM" id="SSF82784">
    <property type="entry name" value="OsmC-like"/>
    <property type="match status" value="1"/>
</dbReference>
<sequence>MATTSTAKTHWEGSLTEGSGTTELVTSGVTSFDVSWGKRAESGEGTTNPEELIAAALATCYSMALSHALAGNDTPPERIDTEVGIDFVPGTGITGAAIAVSATVPGLSEEEFRRFAEDTKANCPVSAALSAVDKTLTIQFQG</sequence>
<dbReference type="InterPro" id="IPR036102">
    <property type="entry name" value="OsmC/Ohrsf"/>
</dbReference>
<dbReference type="Proteomes" id="UP001434337">
    <property type="component" value="Chromosome"/>
</dbReference>
<keyword evidence="3" id="KW-1185">Reference proteome</keyword>
<dbReference type="InterPro" id="IPR052707">
    <property type="entry name" value="OsmC_Ohr_Peroxiredoxin"/>
</dbReference>
<reference evidence="2 3" key="1">
    <citation type="journal article" date="2023" name="Environ Microbiome">
        <title>A coral-associated actinobacterium mitigates coral bleaching under heat stress.</title>
        <authorList>
            <person name="Li J."/>
            <person name="Zou Y."/>
            <person name="Li Q."/>
            <person name="Zhang J."/>
            <person name="Bourne D.G."/>
            <person name="Lyu Y."/>
            <person name="Liu C."/>
            <person name="Zhang S."/>
        </authorList>
    </citation>
    <scope>NUCLEOTIDE SEQUENCE [LARGE SCALE GENOMIC DNA]</scope>
    <source>
        <strain evidence="2 3">SCSIO 13291</strain>
    </source>
</reference>
<feature type="region of interest" description="Disordered" evidence="1">
    <location>
        <begin position="1"/>
        <end position="26"/>
    </location>
</feature>
<dbReference type="NCBIfam" id="TIGR03562">
    <property type="entry name" value="osmo_induc_OsmC"/>
    <property type="match status" value="1"/>
</dbReference>
<accession>A0ABZ3C5U9</accession>
<name>A0ABZ3C5U9_9ACTN</name>